<gene>
    <name evidence="3" type="ORF">F8O03_01835</name>
</gene>
<dbReference type="Pfam" id="PF04480">
    <property type="entry name" value="DUF559"/>
    <property type="match status" value="1"/>
</dbReference>
<evidence type="ECO:0000259" key="2">
    <source>
        <dbReference type="Pfam" id="PF13338"/>
    </source>
</evidence>
<dbReference type="EMBL" id="WBJX01000001">
    <property type="protein sequence ID" value="KAB1639109.1"/>
    <property type="molecule type" value="Genomic_DNA"/>
</dbReference>
<evidence type="ECO:0000313" key="3">
    <source>
        <dbReference type="EMBL" id="KAB1639109.1"/>
    </source>
</evidence>
<keyword evidence="4" id="KW-1185">Reference proteome</keyword>
<dbReference type="Gene3D" id="3.40.960.10">
    <property type="entry name" value="VSR Endonuclease"/>
    <property type="match status" value="1"/>
</dbReference>
<name>A0A7J5B4L2_9MICO</name>
<dbReference type="RefSeq" id="WP_151422128.1">
    <property type="nucleotide sequence ID" value="NZ_WBJX01000001.1"/>
</dbReference>
<reference evidence="3 4" key="1">
    <citation type="submission" date="2019-09" db="EMBL/GenBank/DDBJ databases">
        <title>Phylogeny of genus Pseudoclavibacter and closely related genus.</title>
        <authorList>
            <person name="Li Y."/>
        </authorList>
    </citation>
    <scope>NUCLEOTIDE SEQUENCE [LARGE SCALE GENOMIC DNA]</scope>
    <source>
        <strain evidence="3 4">THG-MD12</strain>
    </source>
</reference>
<organism evidence="3 4">
    <name type="scientific">Pseudoclavibacter terrae</name>
    <dbReference type="NCBI Taxonomy" id="1530195"/>
    <lineage>
        <taxon>Bacteria</taxon>
        <taxon>Bacillati</taxon>
        <taxon>Actinomycetota</taxon>
        <taxon>Actinomycetes</taxon>
        <taxon>Micrococcales</taxon>
        <taxon>Microbacteriaceae</taxon>
        <taxon>Pseudoclavibacter</taxon>
    </lineage>
</organism>
<sequence>MTEHASHTAIITKRALGGVFSRAEWHQEGLTDAELRRAMREGQVARVCRGWYEFGAGRLEVKRAVRARARLTCTSALALHGAWDLRPAYPHVRIRFGERGHTERRSEGAPAFGPSERGLLLHRPSRGGDVPLGRCAVDDVELALRMAFECLGARDLAVVGDSLLNRGLVSEEVLLGIAASGSAGAARKVEGVDGTSMSGTETLVRCWLRGRGCAVETQAQFDGVGYVDLLVDGWLIVECDSREFHVSPAAAAEDRRRDLLLVAMGFVVVRLTYEQVMVEWESTEQALLKVLARGRRISGSSVGL</sequence>
<dbReference type="AlphaFoldDB" id="A0A7J5B4L2"/>
<dbReference type="OrthoDB" id="2594539at2"/>
<feature type="domain" description="DUF559" evidence="1">
    <location>
        <begin position="234"/>
        <end position="291"/>
    </location>
</feature>
<evidence type="ECO:0000259" key="1">
    <source>
        <dbReference type="Pfam" id="PF04480"/>
    </source>
</evidence>
<dbReference type="InterPro" id="IPR025159">
    <property type="entry name" value="AbiEi_N"/>
</dbReference>
<feature type="domain" description="AbiEi antitoxin N-terminal" evidence="2">
    <location>
        <begin position="17"/>
        <end position="53"/>
    </location>
</feature>
<comment type="caution">
    <text evidence="3">The sequence shown here is derived from an EMBL/GenBank/DDBJ whole genome shotgun (WGS) entry which is preliminary data.</text>
</comment>
<dbReference type="InterPro" id="IPR007569">
    <property type="entry name" value="DUF559"/>
</dbReference>
<dbReference type="Proteomes" id="UP000490386">
    <property type="component" value="Unassembled WGS sequence"/>
</dbReference>
<accession>A0A7J5B4L2</accession>
<protein>
    <submittedName>
        <fullName evidence="3">DUF559 domain-containing protein</fullName>
    </submittedName>
</protein>
<dbReference type="Pfam" id="PF13338">
    <property type="entry name" value="AbiEi_4"/>
    <property type="match status" value="1"/>
</dbReference>
<evidence type="ECO:0000313" key="4">
    <source>
        <dbReference type="Proteomes" id="UP000490386"/>
    </source>
</evidence>
<proteinExistence type="predicted"/>